<dbReference type="Proteomes" id="UP000007113">
    <property type="component" value="Chromosome"/>
</dbReference>
<keyword evidence="1" id="KW-0677">Repeat</keyword>
<dbReference type="PANTHER" id="PTHR44943:SF8">
    <property type="entry name" value="TPR REPEAT-CONTAINING PROTEIN MJ0263"/>
    <property type="match status" value="1"/>
</dbReference>
<accession>G8NTE2</accession>
<name>G8NTE2_GRAMM</name>
<dbReference type="PROSITE" id="PS51257">
    <property type="entry name" value="PROKAR_LIPOPROTEIN"/>
    <property type="match status" value="1"/>
</dbReference>
<dbReference type="AlphaFoldDB" id="G8NTE2"/>
<dbReference type="SUPFAM" id="SSF48452">
    <property type="entry name" value="TPR-like"/>
    <property type="match status" value="1"/>
</dbReference>
<dbReference type="Gene3D" id="1.25.40.10">
    <property type="entry name" value="Tetratricopeptide repeat domain"/>
    <property type="match status" value="1"/>
</dbReference>
<organism evidence="5 6">
    <name type="scientific">Granulicella mallensis (strain ATCC BAA-1857 / DSM 23137 / MP5ACTX8)</name>
    <dbReference type="NCBI Taxonomy" id="682795"/>
    <lineage>
        <taxon>Bacteria</taxon>
        <taxon>Pseudomonadati</taxon>
        <taxon>Acidobacteriota</taxon>
        <taxon>Terriglobia</taxon>
        <taxon>Terriglobales</taxon>
        <taxon>Acidobacteriaceae</taxon>
        <taxon>Granulicella</taxon>
    </lineage>
</organism>
<dbReference type="PROSITE" id="PS50005">
    <property type="entry name" value="TPR"/>
    <property type="match status" value="1"/>
</dbReference>
<dbReference type="KEGG" id="gma:AciX8_4381"/>
<gene>
    <name evidence="5" type="ordered locus">AciX8_4381</name>
</gene>
<dbReference type="SMART" id="SM00028">
    <property type="entry name" value="TPR"/>
    <property type="match status" value="2"/>
</dbReference>
<evidence type="ECO:0000256" key="2">
    <source>
        <dbReference type="ARBA" id="ARBA00022803"/>
    </source>
</evidence>
<dbReference type="PANTHER" id="PTHR44943">
    <property type="entry name" value="CELLULOSE SYNTHASE OPERON PROTEIN C"/>
    <property type="match status" value="1"/>
</dbReference>
<dbReference type="RefSeq" id="WP_014267525.1">
    <property type="nucleotide sequence ID" value="NC_016631.1"/>
</dbReference>
<dbReference type="InterPro" id="IPR019734">
    <property type="entry name" value="TPR_rpt"/>
</dbReference>
<dbReference type="eggNOG" id="COG0457">
    <property type="taxonomic scope" value="Bacteria"/>
</dbReference>
<dbReference type="STRING" id="682795.AciX8_4381"/>
<evidence type="ECO:0000313" key="5">
    <source>
        <dbReference type="EMBL" id="AEU38654.1"/>
    </source>
</evidence>
<dbReference type="OrthoDB" id="111238at2"/>
<sequence precursor="true">MKLSARISVSATLLVVLASTVGCTKLRARDRLVKGVQEFKAGHYEQAVDKFQESIALDPDYATARLYLATSYSYQVVPNDDTPGNLKIAQKAMDGFNEVLAKDPNDIGALKQIASIQRNIKQLDQAKVTEQKVIALDPKDSEANYTIAWIDWNKAYKNATTILAAAGMTDDGEGNVKKSKDVCAKIVAANTDLVNEALQYLTKAVEINPNYDDAMSYLNLTYRRKADLECGNDAARKDDLAKADEWVQKAAGARKANEAAKEKKLGGGVDMTK</sequence>
<dbReference type="InterPro" id="IPR051685">
    <property type="entry name" value="Ycf3/AcsC/BcsC/TPR_MFPF"/>
</dbReference>
<evidence type="ECO:0000256" key="3">
    <source>
        <dbReference type="PROSITE-ProRule" id="PRU00339"/>
    </source>
</evidence>
<dbReference type="InterPro" id="IPR011990">
    <property type="entry name" value="TPR-like_helical_dom_sf"/>
</dbReference>
<keyword evidence="6" id="KW-1185">Reference proteome</keyword>
<keyword evidence="2 3" id="KW-0802">TPR repeat</keyword>
<dbReference type="HOGENOM" id="CLU_1018558_0_0_0"/>
<feature type="compositionally biased region" description="Basic and acidic residues" evidence="4">
    <location>
        <begin position="255"/>
        <end position="265"/>
    </location>
</feature>
<evidence type="ECO:0000256" key="1">
    <source>
        <dbReference type="ARBA" id="ARBA00022737"/>
    </source>
</evidence>
<feature type="repeat" description="TPR" evidence="3">
    <location>
        <begin position="28"/>
        <end position="61"/>
    </location>
</feature>
<evidence type="ECO:0000313" key="6">
    <source>
        <dbReference type="Proteomes" id="UP000007113"/>
    </source>
</evidence>
<reference evidence="5 6" key="1">
    <citation type="submission" date="2011-11" db="EMBL/GenBank/DDBJ databases">
        <title>Complete sequence of Granulicella mallensis MP5ACTX8.</title>
        <authorList>
            <consortium name="US DOE Joint Genome Institute"/>
            <person name="Lucas S."/>
            <person name="Copeland A."/>
            <person name="Lapidus A."/>
            <person name="Cheng J.-F."/>
            <person name="Goodwin L."/>
            <person name="Pitluck S."/>
            <person name="Peters L."/>
            <person name="Lu M."/>
            <person name="Detter J.C."/>
            <person name="Han C."/>
            <person name="Tapia R."/>
            <person name="Land M."/>
            <person name="Hauser L."/>
            <person name="Kyrpides N."/>
            <person name="Ivanova N."/>
            <person name="Mikhailova N."/>
            <person name="Pagani I."/>
            <person name="Rawat S."/>
            <person name="Mannisto M."/>
            <person name="Haggblom M."/>
            <person name="Woyke T."/>
        </authorList>
    </citation>
    <scope>NUCLEOTIDE SEQUENCE [LARGE SCALE GENOMIC DNA]</scope>
    <source>
        <strain evidence="6">ATCC BAA-1857 / DSM 23137 / MP5ACTX8</strain>
    </source>
</reference>
<dbReference type="EMBL" id="CP003130">
    <property type="protein sequence ID" value="AEU38654.1"/>
    <property type="molecule type" value="Genomic_DNA"/>
</dbReference>
<feature type="region of interest" description="Disordered" evidence="4">
    <location>
        <begin position="252"/>
        <end position="273"/>
    </location>
</feature>
<evidence type="ECO:0000256" key="4">
    <source>
        <dbReference type="SAM" id="MobiDB-lite"/>
    </source>
</evidence>
<proteinExistence type="predicted"/>
<protein>
    <submittedName>
        <fullName evidence="5">TPR domain protein</fullName>
    </submittedName>
</protein>